<evidence type="ECO:0000256" key="5">
    <source>
        <dbReference type="ARBA" id="ARBA00023163"/>
    </source>
</evidence>
<dbReference type="PROSITE" id="PS51294">
    <property type="entry name" value="HTH_MYB"/>
    <property type="match status" value="2"/>
</dbReference>
<feature type="region of interest" description="Disordered" evidence="7">
    <location>
        <begin position="293"/>
        <end position="336"/>
    </location>
</feature>
<dbReference type="GO" id="GO:0005634">
    <property type="term" value="C:nucleus"/>
    <property type="evidence" value="ECO:0007669"/>
    <property type="project" value="UniProtKB-SubCell"/>
</dbReference>
<proteinExistence type="evidence at transcript level"/>
<keyword evidence="3" id="KW-0805">Transcription regulation</keyword>
<evidence type="ECO:0000256" key="3">
    <source>
        <dbReference type="ARBA" id="ARBA00023015"/>
    </source>
</evidence>
<accession>A0A7M3T7L9</accession>
<feature type="compositionally biased region" description="Polar residues" evidence="7">
    <location>
        <begin position="310"/>
        <end position="321"/>
    </location>
</feature>
<feature type="domain" description="Myb-like" evidence="8">
    <location>
        <begin position="49"/>
        <end position="95"/>
    </location>
</feature>
<sequence length="500" mass="54180">MKGGGATVVAGSDGGDGDDVIDGGADGGGAEGVGGGSATGYGRFRSRVRGPWSPEQDAILSRLVNEFGPRNWGMIARGIPGRSGKSCRLRWCNQLDPCVKRKPFTDEEDLIIIKAHAIHGNKWAQIAKLLPGRTDNAIKNHWNSALRRRGYEPRGSAPTIGDTSEDNSADYHPIENNWNPTLRPMGFVPNMPNPTPEIGNADKIDGGINNPWKSIVRPTGFESIGLSRPTTGDMSEVGSADRIDNPIKDPWNSTLQPVGFDPSVLKPIPGDMLGNGNNHLNFKVTPMVLEPISSGPKPDSNMLEEKVSSEETMLSGETNSVKSSEGKEEEEMADRNEIHPNISRPVARVSAFNVYNSPNHLSFGPRRYPKHGPLTQISKPDVDLEGFCDEPVVPLRCGHGCCDNSRGSSLLGPEFVEYVEPPAFSSDELITMATDLNNIAWIRSGLDNNGVKIRGNGGGQRECQVGVSMEGQRRNNNVMGMMTEVIPNRMMSRQTFAFPA</sequence>
<feature type="domain" description="Myb-like" evidence="8">
    <location>
        <begin position="96"/>
        <end position="146"/>
    </location>
</feature>
<feature type="compositionally biased region" description="Gly residues" evidence="7">
    <location>
        <begin position="24"/>
        <end position="39"/>
    </location>
</feature>
<dbReference type="InterPro" id="IPR017930">
    <property type="entry name" value="Myb_dom"/>
</dbReference>
<evidence type="ECO:0000256" key="2">
    <source>
        <dbReference type="ARBA" id="ARBA00022737"/>
    </source>
</evidence>
<feature type="region of interest" description="Disordered" evidence="7">
    <location>
        <begin position="150"/>
        <end position="175"/>
    </location>
</feature>
<evidence type="ECO:0000259" key="8">
    <source>
        <dbReference type="PROSITE" id="PS50090"/>
    </source>
</evidence>
<evidence type="ECO:0000256" key="6">
    <source>
        <dbReference type="ARBA" id="ARBA00023242"/>
    </source>
</evidence>
<reference evidence="10" key="1">
    <citation type="submission" date="2019-01" db="EMBL/GenBank/DDBJ databases">
        <authorList>
            <person name="Li H."/>
            <person name="Li J."/>
            <person name="Cheng Y."/>
            <person name="Wei W."/>
            <person name="Li L."/>
        </authorList>
    </citation>
    <scope>NUCLEOTIDE SEQUENCE</scope>
</reference>
<dbReference type="PROSITE" id="PS50090">
    <property type="entry name" value="MYB_LIKE"/>
    <property type="match status" value="2"/>
</dbReference>
<dbReference type="SMART" id="SM00717">
    <property type="entry name" value="SANT"/>
    <property type="match status" value="2"/>
</dbReference>
<keyword evidence="5" id="KW-0804">Transcription</keyword>
<dbReference type="Gene3D" id="1.10.10.60">
    <property type="entry name" value="Homeodomain-like"/>
    <property type="match status" value="2"/>
</dbReference>
<evidence type="ECO:0000259" key="9">
    <source>
        <dbReference type="PROSITE" id="PS51294"/>
    </source>
</evidence>
<dbReference type="CDD" id="cd00167">
    <property type="entry name" value="SANT"/>
    <property type="match status" value="2"/>
</dbReference>
<dbReference type="InterPro" id="IPR001005">
    <property type="entry name" value="SANT/Myb"/>
</dbReference>
<dbReference type="GO" id="GO:0000978">
    <property type="term" value="F:RNA polymerase II cis-regulatory region sequence-specific DNA binding"/>
    <property type="evidence" value="ECO:0007669"/>
    <property type="project" value="TreeGrafter"/>
</dbReference>
<name>A0A7M3T7L9_PAESU</name>
<gene>
    <name evidence="10" type="primary">MYB5</name>
</gene>
<protein>
    <submittedName>
        <fullName evidence="10">MYB transcription factor</fullName>
    </submittedName>
</protein>
<feature type="domain" description="HTH myb-type" evidence="9">
    <location>
        <begin position="46"/>
        <end position="95"/>
    </location>
</feature>
<dbReference type="SUPFAM" id="SSF46689">
    <property type="entry name" value="Homeodomain-like"/>
    <property type="match status" value="1"/>
</dbReference>
<comment type="subcellular location">
    <subcellularLocation>
        <location evidence="1">Nucleus</location>
    </subcellularLocation>
</comment>
<dbReference type="PANTHER" id="PTHR45614:SF229">
    <property type="entry name" value="MYB TRANSCRIPTION FACTOR-LIKE PROTEIN-RELATED"/>
    <property type="match status" value="1"/>
</dbReference>
<dbReference type="AlphaFoldDB" id="A0A7M3T7L9"/>
<evidence type="ECO:0000256" key="4">
    <source>
        <dbReference type="ARBA" id="ARBA00023125"/>
    </source>
</evidence>
<dbReference type="EMBL" id="MK377192">
    <property type="protein sequence ID" value="QIG55688.1"/>
    <property type="molecule type" value="mRNA"/>
</dbReference>
<dbReference type="InterPro" id="IPR050560">
    <property type="entry name" value="MYB_TF"/>
</dbReference>
<dbReference type="PANTHER" id="PTHR45614">
    <property type="entry name" value="MYB PROTEIN-RELATED"/>
    <property type="match status" value="1"/>
</dbReference>
<keyword evidence="2" id="KW-0677">Repeat</keyword>
<feature type="domain" description="HTH myb-type" evidence="9">
    <location>
        <begin position="96"/>
        <end position="150"/>
    </location>
</feature>
<dbReference type="InterPro" id="IPR009057">
    <property type="entry name" value="Homeodomain-like_sf"/>
</dbReference>
<evidence type="ECO:0000256" key="1">
    <source>
        <dbReference type="ARBA" id="ARBA00004123"/>
    </source>
</evidence>
<dbReference type="FunFam" id="1.10.10.60:FF:000060">
    <property type="entry name" value="MYB transcription factor"/>
    <property type="match status" value="1"/>
</dbReference>
<keyword evidence="6" id="KW-0539">Nucleus</keyword>
<dbReference type="GO" id="GO:0000981">
    <property type="term" value="F:DNA-binding transcription factor activity, RNA polymerase II-specific"/>
    <property type="evidence" value="ECO:0007669"/>
    <property type="project" value="TreeGrafter"/>
</dbReference>
<dbReference type="Pfam" id="PF00249">
    <property type="entry name" value="Myb_DNA-binding"/>
    <property type="match status" value="2"/>
</dbReference>
<keyword evidence="4" id="KW-0238">DNA-binding</keyword>
<evidence type="ECO:0000313" key="10">
    <source>
        <dbReference type="EMBL" id="QIG55688.1"/>
    </source>
</evidence>
<feature type="region of interest" description="Disordered" evidence="7">
    <location>
        <begin position="1"/>
        <end position="40"/>
    </location>
</feature>
<evidence type="ECO:0000256" key="7">
    <source>
        <dbReference type="SAM" id="MobiDB-lite"/>
    </source>
</evidence>
<organism evidence="10">
    <name type="scientific">Paeonia suffruticosa</name>
    <name type="common">Tree peony</name>
    <name type="synonym">Paeonia moutan</name>
    <dbReference type="NCBI Taxonomy" id="45171"/>
    <lineage>
        <taxon>Eukaryota</taxon>
        <taxon>Viridiplantae</taxon>
        <taxon>Streptophyta</taxon>
        <taxon>Embryophyta</taxon>
        <taxon>Tracheophyta</taxon>
        <taxon>Spermatophyta</taxon>
        <taxon>Magnoliopsida</taxon>
        <taxon>eudicotyledons</taxon>
        <taxon>Gunneridae</taxon>
        <taxon>Pentapetalae</taxon>
        <taxon>Saxifragales</taxon>
        <taxon>Paeoniaceae</taxon>
        <taxon>Paeonia</taxon>
    </lineage>
</organism>